<accession>A0A430R220</accession>
<feature type="binding site" evidence="10">
    <location>
        <position position="253"/>
    </location>
    <ligand>
        <name>Mn(2+)</name>
        <dbReference type="ChEBI" id="CHEBI:29035"/>
    </ligand>
</feature>
<evidence type="ECO:0000256" key="9">
    <source>
        <dbReference type="ARBA" id="ARBA00047371"/>
    </source>
</evidence>
<dbReference type="AlphaFoldDB" id="A0A430R220"/>
<gene>
    <name evidence="10 11" type="primary">pckA</name>
    <name evidence="11" type="ORF">CSW45_10375</name>
</gene>
<keyword evidence="7 10" id="KW-0067">ATP-binding</keyword>
<organism evidence="11 12">
    <name type="scientific">Thermus scotoductus</name>
    <dbReference type="NCBI Taxonomy" id="37636"/>
    <lineage>
        <taxon>Bacteria</taxon>
        <taxon>Thermotogati</taxon>
        <taxon>Deinococcota</taxon>
        <taxon>Deinococci</taxon>
        <taxon>Thermales</taxon>
        <taxon>Thermaceae</taxon>
        <taxon>Thermus</taxon>
    </lineage>
</organism>
<evidence type="ECO:0000256" key="2">
    <source>
        <dbReference type="ARBA" id="ARBA00006052"/>
    </source>
</evidence>
<dbReference type="Gene3D" id="3.90.228.20">
    <property type="match status" value="1"/>
</dbReference>
<dbReference type="EC" id="4.1.1.49" evidence="3 10"/>
<dbReference type="InterPro" id="IPR001272">
    <property type="entry name" value="PEP_carboxykinase_ATP"/>
</dbReference>
<protein>
    <recommendedName>
        <fullName evidence="3 10">Phosphoenolpyruvate carboxykinase (ATP)</fullName>
        <shortName evidence="10">PCK</shortName>
        <shortName evidence="10">PEP carboxykinase</shortName>
        <shortName evidence="10">PEPCK</shortName>
        <ecNumber evidence="3 10">4.1.1.49</ecNumber>
    </recommendedName>
</protein>
<evidence type="ECO:0000256" key="1">
    <source>
        <dbReference type="ARBA" id="ARBA00004742"/>
    </source>
</evidence>
<keyword evidence="11" id="KW-0670">Pyruvate</keyword>
<feature type="binding site" evidence="10">
    <location>
        <begin position="232"/>
        <end position="240"/>
    </location>
    <ligand>
        <name>ATP</name>
        <dbReference type="ChEBI" id="CHEBI:30616"/>
    </ligand>
</feature>
<keyword evidence="4 10" id="KW-0312">Gluconeogenesis</keyword>
<dbReference type="UniPathway" id="UPA00138"/>
<dbReference type="Pfam" id="PF01293">
    <property type="entry name" value="PEPCK_ATP"/>
    <property type="match status" value="1"/>
</dbReference>
<feature type="binding site" evidence="10">
    <location>
        <position position="216"/>
    </location>
    <ligand>
        <name>ATP</name>
        <dbReference type="ChEBI" id="CHEBI:30616"/>
    </ligand>
</feature>
<comment type="subcellular location">
    <subcellularLocation>
        <location evidence="10">Cytoplasm</location>
    </subcellularLocation>
</comment>
<keyword evidence="10" id="KW-0479">Metal-binding</keyword>
<keyword evidence="10" id="KW-0464">Manganese</keyword>
<name>A0A430R220_THESC</name>
<dbReference type="GO" id="GO:0006094">
    <property type="term" value="P:gluconeogenesis"/>
    <property type="evidence" value="ECO:0007669"/>
    <property type="project" value="UniProtKB-UniRule"/>
</dbReference>
<sequence>MDRLEPLGIKPRKQVFWNTVSPILVEHTLARGEGFLAHKGALVVDTTPYTGRSPRDKFVVREPGVEEEVWWGEVNQPFAPEAFQALWERVVAYLSERDLYVQDLYAGADKRYRLAVRVITESPWHALFARNMFILPRRFPEDDEVEPFSPGFTVVHAPYFLADPERDGTRSEVFVGISFQRRMVLIVGTRYAGEIKKSIFTVMNYLMPKRGVFPMHASANVGKEGDVAIFFGLSGTGKTTLSTDPERPLIGDDEHGWSEEGVFNFEGGCYAKVIRLSPEYEPLIYKASNQFEAILENVVVNPESRRVEWDDDTKTENTRASYPLGHLENVVESGVAGHPRAIFFLSADAYGVLPPIARLSPEQAMYYFLSGYTARVAGTERGVTEPKATFSACFGAPFLPLHPGVYARMLGEKIKKHGPRVYLVNTGWTGGPYGVGRRFPLPVTRALLQAALSGVLEGVPYRQDPVFGFEVPLEVPGVPKELLDPRETWEDKEAYDRQARKLATLFQENFQKYADGVEEAIRRAGPKVG</sequence>
<feature type="binding site" evidence="10">
    <location>
        <position position="191"/>
    </location>
    <ligand>
        <name>substrate</name>
    </ligand>
</feature>
<evidence type="ECO:0000256" key="6">
    <source>
        <dbReference type="ARBA" id="ARBA00022793"/>
    </source>
</evidence>
<dbReference type="GO" id="GO:0005829">
    <property type="term" value="C:cytosol"/>
    <property type="evidence" value="ECO:0007669"/>
    <property type="project" value="TreeGrafter"/>
</dbReference>
<comment type="caution">
    <text evidence="10">Lacks conserved residue(s) required for the propagation of feature annotation.</text>
</comment>
<dbReference type="CDD" id="cd00484">
    <property type="entry name" value="PEPCK_ATP"/>
    <property type="match status" value="1"/>
</dbReference>
<dbReference type="EMBL" id="PELR01000353">
    <property type="protein sequence ID" value="RTH01377.1"/>
    <property type="molecule type" value="Genomic_DNA"/>
</dbReference>
<feature type="binding site" evidence="10">
    <location>
        <position position="52"/>
    </location>
    <ligand>
        <name>substrate</name>
    </ligand>
</feature>
<evidence type="ECO:0000256" key="4">
    <source>
        <dbReference type="ARBA" id="ARBA00022432"/>
    </source>
</evidence>
<keyword evidence="11" id="KW-0418">Kinase</keyword>
<feature type="binding site" evidence="10">
    <location>
        <position position="444"/>
    </location>
    <ligand>
        <name>ATP</name>
        <dbReference type="ChEBI" id="CHEBI:30616"/>
    </ligand>
</feature>
<keyword evidence="5 10" id="KW-0547">Nucleotide-binding</keyword>
<comment type="caution">
    <text evidence="11">The sequence shown here is derived from an EMBL/GenBank/DDBJ whole genome shotgun (WGS) entry which is preliminary data.</text>
</comment>
<dbReference type="InterPro" id="IPR015994">
    <property type="entry name" value="PEPCK_ATP_CS"/>
</dbReference>
<keyword evidence="6 10" id="KW-0210">Decarboxylase</keyword>
<evidence type="ECO:0000313" key="12">
    <source>
        <dbReference type="Proteomes" id="UP000286910"/>
    </source>
</evidence>
<evidence type="ECO:0000313" key="11">
    <source>
        <dbReference type="EMBL" id="RTH01377.1"/>
    </source>
</evidence>
<dbReference type="InterPro" id="IPR008210">
    <property type="entry name" value="PEP_carboxykinase_N"/>
</dbReference>
<dbReference type="GO" id="GO:0016301">
    <property type="term" value="F:kinase activity"/>
    <property type="evidence" value="ECO:0007669"/>
    <property type="project" value="UniProtKB-KW"/>
</dbReference>
<dbReference type="GO" id="GO:0004612">
    <property type="term" value="F:phosphoenolpyruvate carboxykinase (ATP) activity"/>
    <property type="evidence" value="ECO:0007669"/>
    <property type="project" value="UniProtKB-UniRule"/>
</dbReference>
<dbReference type="Gene3D" id="3.40.449.10">
    <property type="entry name" value="Phosphoenolpyruvate Carboxykinase, domain 1"/>
    <property type="match status" value="1"/>
</dbReference>
<feature type="binding site" evidence="10">
    <location>
        <position position="319"/>
    </location>
    <ligand>
        <name>substrate</name>
    </ligand>
</feature>
<dbReference type="SUPFAM" id="SSF68923">
    <property type="entry name" value="PEP carboxykinase N-terminal domain"/>
    <property type="match status" value="1"/>
</dbReference>
<feature type="binding site" evidence="10">
    <location>
        <position position="216"/>
    </location>
    <ligand>
        <name>Mn(2+)</name>
        <dbReference type="ChEBI" id="CHEBI:29035"/>
    </ligand>
</feature>
<dbReference type="NCBIfam" id="NF006821">
    <property type="entry name" value="PRK09344.1-3"/>
    <property type="match status" value="1"/>
</dbReference>
<keyword evidence="8 10" id="KW-0456">Lyase</keyword>
<dbReference type="Gene3D" id="2.170.8.10">
    <property type="entry name" value="Phosphoenolpyruvate Carboxykinase, domain 2"/>
    <property type="match status" value="1"/>
</dbReference>
<dbReference type="PROSITE" id="PS00532">
    <property type="entry name" value="PEPCK_ATP"/>
    <property type="match status" value="1"/>
</dbReference>
<comment type="function">
    <text evidence="10">Involved in the gluconeogenesis. Catalyzes the conversion of oxaloacetate (OAA) to phosphoenolpyruvate (PEP) through direct phosphoryl transfer between the nucleoside triphosphate and OAA.</text>
</comment>
<feature type="binding site" evidence="10">
    <location>
        <position position="197"/>
    </location>
    <ligand>
        <name>Mn(2+)</name>
        <dbReference type="ChEBI" id="CHEBI:29035"/>
    </ligand>
</feature>
<keyword evidence="10" id="KW-0963">Cytoplasm</keyword>
<evidence type="ECO:0000256" key="5">
    <source>
        <dbReference type="ARBA" id="ARBA00022741"/>
    </source>
</evidence>
<dbReference type="PIRSF" id="PIRSF006294">
    <property type="entry name" value="PEP_crbxkin"/>
    <property type="match status" value="1"/>
</dbReference>
<dbReference type="SUPFAM" id="SSF53795">
    <property type="entry name" value="PEP carboxykinase-like"/>
    <property type="match status" value="1"/>
</dbReference>
<proteinExistence type="inferred from homology"/>
<evidence type="ECO:0000256" key="7">
    <source>
        <dbReference type="ARBA" id="ARBA00022840"/>
    </source>
</evidence>
<comment type="pathway">
    <text evidence="1 10">Carbohydrate biosynthesis; gluconeogenesis.</text>
</comment>
<dbReference type="GO" id="GO:0005524">
    <property type="term" value="F:ATP binding"/>
    <property type="evidence" value="ECO:0007669"/>
    <property type="project" value="UniProtKB-UniRule"/>
</dbReference>
<feature type="binding site" evidence="10">
    <location>
        <position position="197"/>
    </location>
    <ligand>
        <name>ATP</name>
        <dbReference type="ChEBI" id="CHEBI:30616"/>
    </ligand>
</feature>
<dbReference type="HAMAP" id="MF_00453">
    <property type="entry name" value="PEPCK_ATP"/>
    <property type="match status" value="1"/>
</dbReference>
<comment type="similarity">
    <text evidence="2 10">Belongs to the phosphoenolpyruvate carboxykinase (ATP) family.</text>
</comment>
<dbReference type="InterPro" id="IPR013035">
    <property type="entry name" value="PEP_carboxykinase_C"/>
</dbReference>
<comment type="catalytic activity">
    <reaction evidence="9 10">
        <text>oxaloacetate + ATP = phosphoenolpyruvate + ADP + CO2</text>
        <dbReference type="Rhea" id="RHEA:18617"/>
        <dbReference type="ChEBI" id="CHEBI:16452"/>
        <dbReference type="ChEBI" id="CHEBI:16526"/>
        <dbReference type="ChEBI" id="CHEBI:30616"/>
        <dbReference type="ChEBI" id="CHEBI:58702"/>
        <dbReference type="ChEBI" id="CHEBI:456216"/>
        <dbReference type="EC" id="4.1.1.49"/>
    </reaction>
</comment>
<evidence type="ECO:0000256" key="8">
    <source>
        <dbReference type="ARBA" id="ARBA00023239"/>
    </source>
</evidence>
<dbReference type="NCBIfam" id="TIGR00224">
    <property type="entry name" value="pckA"/>
    <property type="match status" value="1"/>
</dbReference>
<dbReference type="Proteomes" id="UP000286910">
    <property type="component" value="Unassembled WGS sequence"/>
</dbReference>
<reference evidence="11 12" key="1">
    <citation type="journal article" date="2019" name="Extremophiles">
        <title>Biogeography of thermophiles and predominance of Thermus scotoductus in domestic water heaters.</title>
        <authorList>
            <person name="Wilpiszeski R.L."/>
            <person name="Zhang Z."/>
            <person name="House C.H."/>
        </authorList>
    </citation>
    <scope>NUCLEOTIDE SEQUENCE [LARGE SCALE GENOMIC DNA]</scope>
    <source>
        <strain evidence="11 12">32_S32</strain>
    </source>
</reference>
<feature type="binding site" evidence="10">
    <location>
        <position position="197"/>
    </location>
    <ligand>
        <name>substrate</name>
    </ligand>
</feature>
<evidence type="ECO:0000256" key="10">
    <source>
        <dbReference type="HAMAP-Rule" id="MF_00453"/>
    </source>
</evidence>
<feature type="binding site" evidence="10">
    <location>
        <position position="319"/>
    </location>
    <ligand>
        <name>ATP</name>
        <dbReference type="ChEBI" id="CHEBI:30616"/>
    </ligand>
</feature>
<dbReference type="PANTHER" id="PTHR30031">
    <property type="entry name" value="PHOSPHOENOLPYRUVATE CARBOXYKINASE ATP"/>
    <property type="match status" value="1"/>
</dbReference>
<evidence type="ECO:0000256" key="3">
    <source>
        <dbReference type="ARBA" id="ARBA00012363"/>
    </source>
</evidence>
<dbReference type="PANTHER" id="PTHR30031:SF0">
    <property type="entry name" value="PHOSPHOENOLPYRUVATE CARBOXYKINASE (ATP)"/>
    <property type="match status" value="1"/>
</dbReference>
<feature type="binding site" evidence="10">
    <location>
        <position position="281"/>
    </location>
    <ligand>
        <name>ATP</name>
        <dbReference type="ChEBI" id="CHEBI:30616"/>
    </ligand>
</feature>
<dbReference type="RefSeq" id="WP_126190905.1">
    <property type="nucleotide sequence ID" value="NZ_PELR01000353.1"/>
</dbReference>
<dbReference type="GO" id="GO:0046872">
    <property type="term" value="F:metal ion binding"/>
    <property type="evidence" value="ECO:0007669"/>
    <property type="project" value="UniProtKB-KW"/>
</dbReference>
<keyword evidence="11" id="KW-0808">Transferase</keyword>
<dbReference type="NCBIfam" id="NF006820">
    <property type="entry name" value="PRK09344.1-2"/>
    <property type="match status" value="1"/>
</dbReference>
<comment type="cofactor">
    <cofactor evidence="10">
        <name>Mn(2+)</name>
        <dbReference type="ChEBI" id="CHEBI:29035"/>
    </cofactor>
    <text evidence="10">Binds 1 Mn(2+) ion per subunit.</text>
</comment>